<comment type="caution">
    <text evidence="1">The sequence shown here is derived from an EMBL/GenBank/DDBJ whole genome shotgun (WGS) entry which is preliminary data.</text>
</comment>
<reference evidence="1" key="1">
    <citation type="journal article" date="2015" name="Genome Biol. Evol.">
        <title>Organellar Genomes of White Spruce (Picea glauca): Assembly and Annotation.</title>
        <authorList>
            <person name="Jackman S.D."/>
            <person name="Warren R.L."/>
            <person name="Gibb E.A."/>
            <person name="Vandervalk B.P."/>
            <person name="Mohamadi H."/>
            <person name="Chu J."/>
            <person name="Raymond A."/>
            <person name="Pleasance S."/>
            <person name="Coope R."/>
            <person name="Wildung M.R."/>
            <person name="Ritland C.E."/>
            <person name="Bousquet J."/>
            <person name="Jones S.J."/>
            <person name="Bohlmann J."/>
            <person name="Birol I."/>
        </authorList>
    </citation>
    <scope>NUCLEOTIDE SEQUENCE [LARGE SCALE GENOMIC DNA]</scope>
    <source>
        <tissue evidence="1">Flushing bud</tissue>
    </source>
</reference>
<dbReference type="AlphaFoldDB" id="A0A101LY56"/>
<gene>
    <name evidence="1" type="ORF">ABT39_MTgene5705</name>
</gene>
<evidence type="ECO:0000313" key="1">
    <source>
        <dbReference type="EMBL" id="KUM47519.1"/>
    </source>
</evidence>
<organism evidence="1">
    <name type="scientific">Picea glauca</name>
    <name type="common">White spruce</name>
    <name type="synonym">Pinus glauca</name>
    <dbReference type="NCBI Taxonomy" id="3330"/>
    <lineage>
        <taxon>Eukaryota</taxon>
        <taxon>Viridiplantae</taxon>
        <taxon>Streptophyta</taxon>
        <taxon>Embryophyta</taxon>
        <taxon>Tracheophyta</taxon>
        <taxon>Spermatophyta</taxon>
        <taxon>Pinopsida</taxon>
        <taxon>Pinidae</taxon>
        <taxon>Conifers I</taxon>
        <taxon>Pinales</taxon>
        <taxon>Pinaceae</taxon>
        <taxon>Picea</taxon>
    </lineage>
</organism>
<sequence>MPEGRRLAHPPLSIGVSTLFIGVSTGQHQSIGGPCGYHISIHREGQREQALRSSSILSALFFGLIRKGDSTCLPRLTLTSHFDPISKNFLEVENQNPTVHARIRRRGASYVCEHSPSLILCCMTRVKPDKQAVPAFIHTYIVGLPDY</sequence>
<protein>
    <submittedName>
        <fullName evidence="1">Uncharacterized protein</fullName>
    </submittedName>
</protein>
<geneLocation type="mitochondrion" evidence="1"/>
<dbReference type="EMBL" id="LKAM01000007">
    <property type="protein sequence ID" value="KUM47519.1"/>
    <property type="molecule type" value="Genomic_DNA"/>
</dbReference>
<keyword evidence="1" id="KW-0496">Mitochondrion</keyword>
<accession>A0A101LY56</accession>
<name>A0A101LY56_PICGL</name>
<proteinExistence type="predicted"/>